<keyword evidence="2" id="KW-1185">Reference proteome</keyword>
<comment type="caution">
    <text evidence="1">The sequence shown here is derived from an EMBL/GenBank/DDBJ whole genome shotgun (WGS) entry which is preliminary data.</text>
</comment>
<reference evidence="1 2" key="2">
    <citation type="journal article" date="2022" name="Mol. Ecol. Resour.">
        <title>The genomes of chicory, endive, great burdock and yacon provide insights into Asteraceae paleo-polyploidization history and plant inulin production.</title>
        <authorList>
            <person name="Fan W."/>
            <person name="Wang S."/>
            <person name="Wang H."/>
            <person name="Wang A."/>
            <person name="Jiang F."/>
            <person name="Liu H."/>
            <person name="Zhao H."/>
            <person name="Xu D."/>
            <person name="Zhang Y."/>
        </authorList>
    </citation>
    <scope>NUCLEOTIDE SEQUENCE [LARGE SCALE GENOMIC DNA]</scope>
    <source>
        <strain evidence="2">cv. Yunnan</strain>
        <tissue evidence="1">Leaves</tissue>
    </source>
</reference>
<evidence type="ECO:0000313" key="1">
    <source>
        <dbReference type="EMBL" id="KAI3829332.1"/>
    </source>
</evidence>
<gene>
    <name evidence="1" type="ORF">L1987_03452</name>
</gene>
<reference evidence="2" key="1">
    <citation type="journal article" date="2022" name="Mol. Ecol. Resour.">
        <title>The genomes of chicory, endive, great burdock and yacon provide insights into Asteraceae palaeo-polyploidization history and plant inulin production.</title>
        <authorList>
            <person name="Fan W."/>
            <person name="Wang S."/>
            <person name="Wang H."/>
            <person name="Wang A."/>
            <person name="Jiang F."/>
            <person name="Liu H."/>
            <person name="Zhao H."/>
            <person name="Xu D."/>
            <person name="Zhang Y."/>
        </authorList>
    </citation>
    <scope>NUCLEOTIDE SEQUENCE [LARGE SCALE GENOMIC DNA]</scope>
    <source>
        <strain evidence="2">cv. Yunnan</strain>
    </source>
</reference>
<proteinExistence type="predicted"/>
<accession>A0ACB9KAQ9</accession>
<dbReference type="EMBL" id="CM042018">
    <property type="protein sequence ID" value="KAI3829332.1"/>
    <property type="molecule type" value="Genomic_DNA"/>
</dbReference>
<sequence>MHIFAQQVQLEVLNALVNRLVKQLYDQGESSCKQNKPRATDKDDEEPDGARGAVSGGDGGKCKGKQVVDVDANVGDDVGAEGNEQLECLVNLDDDIFVDVTAVLVMRKIWR</sequence>
<name>A0ACB9KAQ9_9ASTR</name>
<dbReference type="Proteomes" id="UP001056120">
    <property type="component" value="Linkage Group LG01"/>
</dbReference>
<organism evidence="1 2">
    <name type="scientific">Smallanthus sonchifolius</name>
    <dbReference type="NCBI Taxonomy" id="185202"/>
    <lineage>
        <taxon>Eukaryota</taxon>
        <taxon>Viridiplantae</taxon>
        <taxon>Streptophyta</taxon>
        <taxon>Embryophyta</taxon>
        <taxon>Tracheophyta</taxon>
        <taxon>Spermatophyta</taxon>
        <taxon>Magnoliopsida</taxon>
        <taxon>eudicotyledons</taxon>
        <taxon>Gunneridae</taxon>
        <taxon>Pentapetalae</taxon>
        <taxon>asterids</taxon>
        <taxon>campanulids</taxon>
        <taxon>Asterales</taxon>
        <taxon>Asteraceae</taxon>
        <taxon>Asteroideae</taxon>
        <taxon>Heliantheae alliance</taxon>
        <taxon>Millerieae</taxon>
        <taxon>Smallanthus</taxon>
    </lineage>
</organism>
<protein>
    <submittedName>
        <fullName evidence="1">Uncharacterized protein</fullName>
    </submittedName>
</protein>
<evidence type="ECO:0000313" key="2">
    <source>
        <dbReference type="Proteomes" id="UP001056120"/>
    </source>
</evidence>